<evidence type="ECO:0000256" key="4">
    <source>
        <dbReference type="ARBA" id="ARBA00022741"/>
    </source>
</evidence>
<evidence type="ECO:0000256" key="3">
    <source>
        <dbReference type="ARBA" id="ARBA00022723"/>
    </source>
</evidence>
<dbReference type="GO" id="GO:0006777">
    <property type="term" value="P:Mo-molybdopterin cofactor biosynthetic process"/>
    <property type="evidence" value="ECO:0007669"/>
    <property type="project" value="UniProtKB-KW"/>
</dbReference>
<keyword evidence="1" id="KW-0963">Cytoplasm</keyword>
<evidence type="ECO:0000313" key="10">
    <source>
        <dbReference type="Proteomes" id="UP000011863"/>
    </source>
</evidence>
<proteinExistence type="predicted"/>
<dbReference type="InterPro" id="IPR013482">
    <property type="entry name" value="Molybde_CF_guanTrfase"/>
</dbReference>
<dbReference type="PANTHER" id="PTHR19136:SF81">
    <property type="entry name" value="MOLYBDENUM COFACTOR GUANYLYLTRANSFERASE"/>
    <property type="match status" value="1"/>
</dbReference>
<keyword evidence="2" id="KW-0808">Transferase</keyword>
<dbReference type="Gene3D" id="3.90.550.10">
    <property type="entry name" value="Spore Coat Polysaccharide Biosynthesis Protein SpsA, Chain A"/>
    <property type="match status" value="1"/>
</dbReference>
<dbReference type="Pfam" id="PF12804">
    <property type="entry name" value="NTP_transf_3"/>
    <property type="match status" value="1"/>
</dbReference>
<dbReference type="SUPFAM" id="SSF53448">
    <property type="entry name" value="Nucleotide-diphospho-sugar transferases"/>
    <property type="match status" value="1"/>
</dbReference>
<dbReference type="KEGG" id="aym:YM304_20230"/>
<keyword evidence="3" id="KW-0479">Metal-binding</keyword>
<dbReference type="GO" id="GO:0046872">
    <property type="term" value="F:metal ion binding"/>
    <property type="evidence" value="ECO:0007669"/>
    <property type="project" value="UniProtKB-KW"/>
</dbReference>
<dbReference type="AlphaFoldDB" id="A0A6C7E6C7"/>
<dbReference type="Proteomes" id="UP000011863">
    <property type="component" value="Chromosome"/>
</dbReference>
<dbReference type="CDD" id="cd02503">
    <property type="entry name" value="MobA"/>
    <property type="match status" value="1"/>
</dbReference>
<feature type="domain" description="MobA-like NTP transferase" evidence="8">
    <location>
        <begin position="5"/>
        <end position="169"/>
    </location>
</feature>
<sequence length="193" mass="20083">MRVAGVMLAGGKSSRMGRTKALVEIDGRPMGRRVLDALRSTGCDPVFAYGGDADELAPLGVRVEPDRHPGEGPVGAVAGLLGLISERDAQRAHDETPVDGAVVVACDLPDLDDTVVRALIDAAQRQPGAVAVARTERIEPLCAYWPIGVGAQVASAFDAGTRAAHRLLDDLHVVVVDVAPGALRNVNAPSDLD</sequence>
<keyword evidence="5" id="KW-0460">Magnesium</keyword>
<keyword evidence="6" id="KW-0342">GTP-binding</keyword>
<evidence type="ECO:0000256" key="7">
    <source>
        <dbReference type="ARBA" id="ARBA00023150"/>
    </source>
</evidence>
<dbReference type="InterPro" id="IPR029044">
    <property type="entry name" value="Nucleotide-diphossugar_trans"/>
</dbReference>
<reference evidence="9 10" key="1">
    <citation type="journal article" date="2013" name="Int. J. Syst. Evol. Microbiol.">
        <title>Ilumatobacter nonamiense sp. nov. and Ilumatobacter coccineum sp. nov., isolated from seashore sand.</title>
        <authorList>
            <person name="Matsumoto A."/>
            <person name="Kasai H."/>
            <person name="Matsuo Y."/>
            <person name="Shizuri Y."/>
            <person name="Ichikawa N."/>
            <person name="Fujita N."/>
            <person name="Omura S."/>
            <person name="Takahashi Y."/>
        </authorList>
    </citation>
    <scope>NUCLEOTIDE SEQUENCE [LARGE SCALE GENOMIC DNA]</scope>
    <source>
        <strain evidence="10">NBRC 103263 / KCTC 29153 / YM16-304</strain>
    </source>
</reference>
<dbReference type="GO" id="GO:0005525">
    <property type="term" value="F:GTP binding"/>
    <property type="evidence" value="ECO:0007669"/>
    <property type="project" value="UniProtKB-KW"/>
</dbReference>
<dbReference type="PANTHER" id="PTHR19136">
    <property type="entry name" value="MOLYBDENUM COFACTOR GUANYLYLTRANSFERASE"/>
    <property type="match status" value="1"/>
</dbReference>
<dbReference type="InterPro" id="IPR025877">
    <property type="entry name" value="MobA-like_NTP_Trfase"/>
</dbReference>
<evidence type="ECO:0000256" key="6">
    <source>
        <dbReference type="ARBA" id="ARBA00023134"/>
    </source>
</evidence>
<protein>
    <submittedName>
        <fullName evidence="9">Putative molybdenum cofactor biosynthesis protein</fullName>
    </submittedName>
</protein>
<evidence type="ECO:0000256" key="2">
    <source>
        <dbReference type="ARBA" id="ARBA00022679"/>
    </source>
</evidence>
<dbReference type="GO" id="GO:0016779">
    <property type="term" value="F:nucleotidyltransferase activity"/>
    <property type="evidence" value="ECO:0007669"/>
    <property type="project" value="UniProtKB-ARBA"/>
</dbReference>
<evidence type="ECO:0000256" key="1">
    <source>
        <dbReference type="ARBA" id="ARBA00022490"/>
    </source>
</evidence>
<evidence type="ECO:0000256" key="5">
    <source>
        <dbReference type="ARBA" id="ARBA00022842"/>
    </source>
</evidence>
<keyword evidence="4" id="KW-0547">Nucleotide-binding</keyword>
<name>A0A6C7E6C7_ILUCY</name>
<evidence type="ECO:0000259" key="8">
    <source>
        <dbReference type="Pfam" id="PF12804"/>
    </source>
</evidence>
<organism evidence="9 10">
    <name type="scientific">Ilumatobacter coccineus (strain NBRC 103263 / KCTC 29153 / YM16-304)</name>
    <dbReference type="NCBI Taxonomy" id="1313172"/>
    <lineage>
        <taxon>Bacteria</taxon>
        <taxon>Bacillati</taxon>
        <taxon>Actinomycetota</taxon>
        <taxon>Acidimicrobiia</taxon>
        <taxon>Acidimicrobiales</taxon>
        <taxon>Ilumatobacteraceae</taxon>
        <taxon>Ilumatobacter</taxon>
    </lineage>
</organism>
<keyword evidence="7" id="KW-0501">Molybdenum cofactor biosynthesis</keyword>
<dbReference type="EMBL" id="AP012057">
    <property type="protein sequence ID" value="BAN02337.1"/>
    <property type="molecule type" value="Genomic_DNA"/>
</dbReference>
<keyword evidence="10" id="KW-1185">Reference proteome</keyword>
<evidence type="ECO:0000313" key="9">
    <source>
        <dbReference type="EMBL" id="BAN02337.1"/>
    </source>
</evidence>
<gene>
    <name evidence="9" type="ORF">YM304_20230</name>
</gene>
<accession>A0A6C7E6C7</accession>